<sequence length="240" mass="27734">MQVSDDDRQGKTVVVLQPSYLPWLGFFDQMRRSDVFVYYDDVQFDKHGWRNRNRIKSPTGPVWLTVPIRLHGLGGPKILDTTIDNSTPWARKHVGTMRQFYGRAPHVNRYLPELEEMLHRQWSYLIDLDLAVTDLLRRWLGITTLITRASTIDVTGSKTERLAKLCCHFGSSRYLSGDSAKNYLDTDLFAQHKISVEWQDYHHPVYPQLHGVFVSHLSVLDLLFNCGDESGTILQQGSRM</sequence>
<gene>
    <name evidence="1" type="ORF">METZ01_LOCUS108918</name>
</gene>
<proteinExistence type="predicted"/>
<name>A0A381WU90_9ZZZZ</name>
<organism evidence="1">
    <name type="scientific">marine metagenome</name>
    <dbReference type="NCBI Taxonomy" id="408172"/>
    <lineage>
        <taxon>unclassified sequences</taxon>
        <taxon>metagenomes</taxon>
        <taxon>ecological metagenomes</taxon>
    </lineage>
</organism>
<dbReference type="AlphaFoldDB" id="A0A381WU90"/>
<evidence type="ECO:0000313" key="1">
    <source>
        <dbReference type="EMBL" id="SVA56064.1"/>
    </source>
</evidence>
<dbReference type="InterPro" id="IPR014985">
    <property type="entry name" value="WbqC"/>
</dbReference>
<dbReference type="Pfam" id="PF08889">
    <property type="entry name" value="WbqC"/>
    <property type="match status" value="1"/>
</dbReference>
<reference evidence="1" key="1">
    <citation type="submission" date="2018-05" db="EMBL/GenBank/DDBJ databases">
        <authorList>
            <person name="Lanie J.A."/>
            <person name="Ng W.-L."/>
            <person name="Kazmierczak K.M."/>
            <person name="Andrzejewski T.M."/>
            <person name="Davidsen T.M."/>
            <person name="Wayne K.J."/>
            <person name="Tettelin H."/>
            <person name="Glass J.I."/>
            <person name="Rusch D."/>
            <person name="Podicherti R."/>
            <person name="Tsui H.-C.T."/>
            <person name="Winkler M.E."/>
        </authorList>
    </citation>
    <scope>NUCLEOTIDE SEQUENCE</scope>
</reference>
<evidence type="ECO:0008006" key="2">
    <source>
        <dbReference type="Google" id="ProtNLM"/>
    </source>
</evidence>
<accession>A0A381WU90</accession>
<dbReference type="EMBL" id="UINC01012897">
    <property type="protein sequence ID" value="SVA56064.1"/>
    <property type="molecule type" value="Genomic_DNA"/>
</dbReference>
<protein>
    <recommendedName>
        <fullName evidence="2">WbqC-like protein</fullName>
    </recommendedName>
</protein>